<dbReference type="EnsemblPlants" id="Pp3c27_4680V3.3">
    <property type="protein sequence ID" value="PAC:32951988.CDS.1"/>
    <property type="gene ID" value="Pp3c27_4680"/>
</dbReference>
<dbReference type="Proteomes" id="UP000006727">
    <property type="component" value="Chromosome 27"/>
</dbReference>
<evidence type="ECO:0000313" key="2">
    <source>
        <dbReference type="Proteomes" id="UP000006727"/>
    </source>
</evidence>
<keyword evidence="2" id="KW-1185">Reference proteome</keyword>
<sequence>MPSGFSCICVCGFWRLQLIRSSQFNVLVSVQRRLECGRSHAFDAAEDRLSLDLQDTKKRRGRTSEDRVALRRVVEQVRRLLTTQVAKASNLTSGTYPLGD</sequence>
<organism evidence="1 2">
    <name type="scientific">Physcomitrium patens</name>
    <name type="common">Spreading-leaved earth moss</name>
    <name type="synonym">Physcomitrella patens</name>
    <dbReference type="NCBI Taxonomy" id="3218"/>
    <lineage>
        <taxon>Eukaryota</taxon>
        <taxon>Viridiplantae</taxon>
        <taxon>Streptophyta</taxon>
        <taxon>Embryophyta</taxon>
        <taxon>Bryophyta</taxon>
        <taxon>Bryophytina</taxon>
        <taxon>Bryopsida</taxon>
        <taxon>Funariidae</taxon>
        <taxon>Funariales</taxon>
        <taxon>Funariaceae</taxon>
        <taxon>Physcomitrium</taxon>
    </lineage>
</organism>
<dbReference type="EMBL" id="ABEU02000027">
    <property type="status" value="NOT_ANNOTATED_CDS"/>
    <property type="molecule type" value="Genomic_DNA"/>
</dbReference>
<name>A0A7I3ZGN4_PHYPA</name>
<reference evidence="1 2" key="2">
    <citation type="journal article" date="2018" name="Plant J.">
        <title>The Physcomitrella patens chromosome-scale assembly reveals moss genome structure and evolution.</title>
        <authorList>
            <person name="Lang D."/>
            <person name="Ullrich K.K."/>
            <person name="Murat F."/>
            <person name="Fuchs J."/>
            <person name="Jenkins J."/>
            <person name="Haas F.B."/>
            <person name="Piednoel M."/>
            <person name="Gundlach H."/>
            <person name="Van Bel M."/>
            <person name="Meyberg R."/>
            <person name="Vives C."/>
            <person name="Morata J."/>
            <person name="Symeonidi A."/>
            <person name="Hiss M."/>
            <person name="Muchero W."/>
            <person name="Kamisugi Y."/>
            <person name="Saleh O."/>
            <person name="Blanc G."/>
            <person name="Decker E.L."/>
            <person name="van Gessel N."/>
            <person name="Grimwood J."/>
            <person name="Hayes R.D."/>
            <person name="Graham S.W."/>
            <person name="Gunter L.E."/>
            <person name="McDaniel S.F."/>
            <person name="Hoernstein S.N.W."/>
            <person name="Larsson A."/>
            <person name="Li F.W."/>
            <person name="Perroud P.F."/>
            <person name="Phillips J."/>
            <person name="Ranjan P."/>
            <person name="Rokshar D.S."/>
            <person name="Rothfels C.J."/>
            <person name="Schneider L."/>
            <person name="Shu S."/>
            <person name="Stevenson D.W."/>
            <person name="Thummler F."/>
            <person name="Tillich M."/>
            <person name="Villarreal Aguilar J.C."/>
            <person name="Widiez T."/>
            <person name="Wong G.K."/>
            <person name="Wymore A."/>
            <person name="Zhang Y."/>
            <person name="Zimmer A.D."/>
            <person name="Quatrano R.S."/>
            <person name="Mayer K.F.X."/>
            <person name="Goodstein D."/>
            <person name="Casacuberta J.M."/>
            <person name="Vandepoele K."/>
            <person name="Reski R."/>
            <person name="Cuming A.C."/>
            <person name="Tuskan G.A."/>
            <person name="Maumus F."/>
            <person name="Salse J."/>
            <person name="Schmutz J."/>
            <person name="Rensing S.A."/>
        </authorList>
    </citation>
    <scope>NUCLEOTIDE SEQUENCE [LARGE SCALE GENOMIC DNA]</scope>
    <source>
        <strain evidence="1 2">cv. Gransden 2004</strain>
    </source>
</reference>
<reference evidence="1" key="3">
    <citation type="submission" date="2020-12" db="UniProtKB">
        <authorList>
            <consortium name="EnsemblPlants"/>
        </authorList>
    </citation>
    <scope>IDENTIFICATION</scope>
</reference>
<accession>A0A7I3ZGN4</accession>
<reference evidence="1 2" key="1">
    <citation type="journal article" date="2008" name="Science">
        <title>The Physcomitrella genome reveals evolutionary insights into the conquest of land by plants.</title>
        <authorList>
            <person name="Rensing S."/>
            <person name="Lang D."/>
            <person name="Zimmer A."/>
            <person name="Terry A."/>
            <person name="Salamov A."/>
            <person name="Shapiro H."/>
            <person name="Nishiyama T."/>
            <person name="Perroud P.-F."/>
            <person name="Lindquist E."/>
            <person name="Kamisugi Y."/>
            <person name="Tanahashi T."/>
            <person name="Sakakibara K."/>
            <person name="Fujita T."/>
            <person name="Oishi K."/>
            <person name="Shin-I T."/>
            <person name="Kuroki Y."/>
            <person name="Toyoda A."/>
            <person name="Suzuki Y."/>
            <person name="Hashimoto A."/>
            <person name="Yamaguchi K."/>
            <person name="Sugano A."/>
            <person name="Kohara Y."/>
            <person name="Fujiyama A."/>
            <person name="Anterola A."/>
            <person name="Aoki S."/>
            <person name="Ashton N."/>
            <person name="Barbazuk W.B."/>
            <person name="Barker E."/>
            <person name="Bennetzen J."/>
            <person name="Bezanilla M."/>
            <person name="Blankenship R."/>
            <person name="Cho S.H."/>
            <person name="Dutcher S."/>
            <person name="Estelle M."/>
            <person name="Fawcett J.A."/>
            <person name="Gundlach H."/>
            <person name="Hanada K."/>
            <person name="Heyl A."/>
            <person name="Hicks K.A."/>
            <person name="Hugh J."/>
            <person name="Lohr M."/>
            <person name="Mayer K."/>
            <person name="Melkozernov A."/>
            <person name="Murata T."/>
            <person name="Nelson D."/>
            <person name="Pils B."/>
            <person name="Prigge M."/>
            <person name="Reiss B."/>
            <person name="Renner T."/>
            <person name="Rombauts S."/>
            <person name="Rushton P."/>
            <person name="Sanderfoot A."/>
            <person name="Schween G."/>
            <person name="Shiu S.-H."/>
            <person name="Stueber K."/>
            <person name="Theodoulou F.L."/>
            <person name="Tu H."/>
            <person name="Van de Peer Y."/>
            <person name="Verrier P.J."/>
            <person name="Waters E."/>
            <person name="Wood A."/>
            <person name="Yang L."/>
            <person name="Cove D."/>
            <person name="Cuming A."/>
            <person name="Hasebe M."/>
            <person name="Lucas S."/>
            <person name="Mishler D.B."/>
            <person name="Reski R."/>
            <person name="Grigoriev I."/>
            <person name="Quatrano R.S."/>
            <person name="Boore J.L."/>
        </authorList>
    </citation>
    <scope>NUCLEOTIDE SEQUENCE [LARGE SCALE GENOMIC DNA]</scope>
    <source>
        <strain evidence="1 2">cv. Gransden 2004</strain>
    </source>
</reference>
<dbReference type="AlphaFoldDB" id="A0A7I3ZGN4"/>
<evidence type="ECO:0000313" key="1">
    <source>
        <dbReference type="EnsemblPlants" id="PAC:32951988.CDS.1"/>
    </source>
</evidence>
<dbReference type="Gramene" id="Pp3c27_4680V3.3">
    <property type="protein sequence ID" value="PAC:32951988.CDS.1"/>
    <property type="gene ID" value="Pp3c27_4680"/>
</dbReference>
<protein>
    <submittedName>
        <fullName evidence="1">Uncharacterized protein</fullName>
    </submittedName>
</protein>
<proteinExistence type="predicted"/>